<dbReference type="InterPro" id="IPR035093">
    <property type="entry name" value="RelE/ParE_toxin_dom_sf"/>
</dbReference>
<comment type="caution">
    <text evidence="4">The sequence shown here is derived from an EMBL/GenBank/DDBJ whole genome shotgun (WGS) entry which is preliminary data.</text>
</comment>
<name>A0A0C1HBF2_9BACT</name>
<dbReference type="PANTHER" id="PTHR12818">
    <property type="entry name" value="TRNA (ADENINE(37)-N6)-METHYLTRANSFERASE"/>
    <property type="match status" value="1"/>
</dbReference>
<dbReference type="PROSITE" id="PS51668">
    <property type="entry name" value="TSAA_2"/>
    <property type="match status" value="1"/>
</dbReference>
<dbReference type="PATRIC" id="fig|362787.3.peg.997"/>
<keyword evidence="1" id="KW-0949">S-adenosyl-L-methionine</keyword>
<dbReference type="PANTHER" id="PTHR12818:SF0">
    <property type="entry name" value="TRNA (ADENINE(37)-N6)-METHYLTRANSFERASE"/>
    <property type="match status" value="1"/>
</dbReference>
<dbReference type="Gene3D" id="2.40.30.70">
    <property type="entry name" value="YaeB-like"/>
    <property type="match status" value="1"/>
</dbReference>
<dbReference type="Pfam" id="PF01980">
    <property type="entry name" value="TrmO_N"/>
    <property type="match status" value="1"/>
</dbReference>
<evidence type="ECO:0000256" key="1">
    <source>
        <dbReference type="ARBA" id="ARBA00022691"/>
    </source>
</evidence>
<dbReference type="InterPro" id="IPR036414">
    <property type="entry name" value="YaeB_N_sf"/>
</dbReference>
<evidence type="ECO:0000259" key="3">
    <source>
        <dbReference type="PROSITE" id="PS51668"/>
    </source>
</evidence>
<evidence type="ECO:0000313" key="5">
    <source>
        <dbReference type="Proteomes" id="UP000031465"/>
    </source>
</evidence>
<protein>
    <submittedName>
        <fullName evidence="4">UPF0066 protein RcsF</fullName>
    </submittedName>
</protein>
<dbReference type="InterPro" id="IPR036413">
    <property type="entry name" value="YaeB-like_sf"/>
</dbReference>
<comment type="similarity">
    <text evidence="2">Belongs to the tRNA methyltransferase O family.</text>
</comment>
<sequence>MPIFSVYLKETMLDDKTQFFMKPIGYFRAEQIKKYQVPRQAPLSDSEGLIELLPQVQFEQALKGLEGFERIWILFRFHLHTHWKPKVLPPRGEKKQGVFATRSPHRPNLIGLSCVKLKKICGLKLYIVNHDLLEGTPILDIKPYLNYADSFQCQKQGWLDDLTAADEVFSIQWSSQVLEQLQYLEKEWDCFLQAKITLRLQVNPFPSSNNRIKLIKGNNYQLAYQTWRVNYSIDNSILLVSSLITGYDKETLRGNRSSRWEDVPMHQAFIQKFGGMNSYDSEIAT</sequence>
<gene>
    <name evidence="4" type="primary">rcsF</name>
    <name evidence="4" type="ORF">DB44_CQ00040</name>
</gene>
<dbReference type="EMBL" id="JSAN01000063">
    <property type="protein sequence ID" value="KIC72103.1"/>
    <property type="molecule type" value="Genomic_DNA"/>
</dbReference>
<proteinExistence type="inferred from homology"/>
<dbReference type="InterPro" id="IPR023370">
    <property type="entry name" value="TrmO-like_N"/>
</dbReference>
<dbReference type="PROSITE" id="PS01318">
    <property type="entry name" value="TSAA_1"/>
    <property type="match status" value="1"/>
</dbReference>
<accession>A0A0C1HBF2</accession>
<evidence type="ECO:0000256" key="2">
    <source>
        <dbReference type="ARBA" id="ARBA00033753"/>
    </source>
</evidence>
<reference evidence="4 5" key="1">
    <citation type="journal article" date="2014" name="Mol. Biol. Evol.">
        <title>Massive expansion of Ubiquitination-related gene families within the Chlamydiae.</title>
        <authorList>
            <person name="Domman D."/>
            <person name="Collingro A."/>
            <person name="Lagkouvardos I."/>
            <person name="Gehre L."/>
            <person name="Weinmaier T."/>
            <person name="Rattei T."/>
            <person name="Subtil A."/>
            <person name="Horn M."/>
        </authorList>
    </citation>
    <scope>NUCLEOTIDE SEQUENCE [LARGE SCALE GENOMIC DNA]</scope>
    <source>
        <strain evidence="4 5">EI2</strain>
    </source>
</reference>
<feature type="domain" description="TsaA-like" evidence="3">
    <location>
        <begin position="21"/>
        <end position="153"/>
    </location>
</feature>
<dbReference type="Gene3D" id="3.30.2310.20">
    <property type="entry name" value="RelE-like"/>
    <property type="match status" value="1"/>
</dbReference>
<dbReference type="Proteomes" id="UP000031465">
    <property type="component" value="Unassembled WGS sequence"/>
</dbReference>
<dbReference type="InterPro" id="IPR023368">
    <property type="entry name" value="UPF0066_cons_site"/>
</dbReference>
<dbReference type="InterPro" id="IPR040372">
    <property type="entry name" value="YaeB-like"/>
</dbReference>
<organism evidence="4 5">
    <name type="scientific">Candidatus Protochlamydia amoebophila</name>
    <dbReference type="NCBI Taxonomy" id="362787"/>
    <lineage>
        <taxon>Bacteria</taxon>
        <taxon>Pseudomonadati</taxon>
        <taxon>Chlamydiota</taxon>
        <taxon>Chlamydiia</taxon>
        <taxon>Parachlamydiales</taxon>
        <taxon>Parachlamydiaceae</taxon>
        <taxon>Candidatus Protochlamydia</taxon>
    </lineage>
</organism>
<evidence type="ECO:0000313" key="4">
    <source>
        <dbReference type="EMBL" id="KIC72103.1"/>
    </source>
</evidence>
<dbReference type="AlphaFoldDB" id="A0A0C1HBF2"/>
<dbReference type="NCBIfam" id="TIGR00104">
    <property type="entry name" value="tRNA_TsaA"/>
    <property type="match status" value="1"/>
</dbReference>
<dbReference type="CDD" id="cd09281">
    <property type="entry name" value="UPF0066"/>
    <property type="match status" value="1"/>
</dbReference>
<dbReference type="SUPFAM" id="SSF118196">
    <property type="entry name" value="YaeB-like"/>
    <property type="match status" value="1"/>
</dbReference>